<comment type="caution">
    <text evidence="2">The sequence shown here is derived from an EMBL/GenBank/DDBJ whole genome shotgun (WGS) entry which is preliminary data.</text>
</comment>
<dbReference type="RefSeq" id="WP_127706740.1">
    <property type="nucleotide sequence ID" value="NZ_SACO01000003.1"/>
</dbReference>
<gene>
    <name evidence="2" type="ORF">EOE18_04640</name>
</gene>
<sequence length="128" mass="12926">MPIPSASALPATGSKRLALAQGSVLAIVLAVCTLWPRAGQPLLLVALDRQEALSFAHTRGEALLGAGRLPGSIVVQGAGSTSALDALRQGILPLAAPDLLCTMNSNPSGQSSEVSPAPMAQQPPQTTP</sequence>
<name>A0A437N898_9SPHN</name>
<accession>A0A437N898</accession>
<reference evidence="2 3" key="1">
    <citation type="submission" date="2019-01" db="EMBL/GenBank/DDBJ databases">
        <authorList>
            <person name="Chen W.-M."/>
        </authorList>
    </citation>
    <scope>NUCLEOTIDE SEQUENCE [LARGE SCALE GENOMIC DNA]</scope>
    <source>
        <strain evidence="2 3">FSY-9</strain>
    </source>
</reference>
<dbReference type="Proteomes" id="UP000282837">
    <property type="component" value="Unassembled WGS sequence"/>
</dbReference>
<keyword evidence="3" id="KW-1185">Reference proteome</keyword>
<dbReference type="AlphaFoldDB" id="A0A437N898"/>
<evidence type="ECO:0000313" key="3">
    <source>
        <dbReference type="Proteomes" id="UP000282837"/>
    </source>
</evidence>
<feature type="compositionally biased region" description="Polar residues" evidence="1">
    <location>
        <begin position="102"/>
        <end position="114"/>
    </location>
</feature>
<evidence type="ECO:0000256" key="1">
    <source>
        <dbReference type="SAM" id="MobiDB-lite"/>
    </source>
</evidence>
<dbReference type="EMBL" id="SACO01000003">
    <property type="protein sequence ID" value="RVU06140.1"/>
    <property type="molecule type" value="Genomic_DNA"/>
</dbReference>
<organism evidence="2 3">
    <name type="scientific">Novosphingobium umbonatum</name>
    <dbReference type="NCBI Taxonomy" id="1908524"/>
    <lineage>
        <taxon>Bacteria</taxon>
        <taxon>Pseudomonadati</taxon>
        <taxon>Pseudomonadota</taxon>
        <taxon>Alphaproteobacteria</taxon>
        <taxon>Sphingomonadales</taxon>
        <taxon>Sphingomonadaceae</taxon>
        <taxon>Novosphingobium</taxon>
    </lineage>
</organism>
<feature type="compositionally biased region" description="Low complexity" evidence="1">
    <location>
        <begin position="116"/>
        <end position="128"/>
    </location>
</feature>
<protein>
    <submittedName>
        <fullName evidence="2">Uncharacterized protein</fullName>
    </submittedName>
</protein>
<proteinExistence type="predicted"/>
<evidence type="ECO:0000313" key="2">
    <source>
        <dbReference type="EMBL" id="RVU06140.1"/>
    </source>
</evidence>
<feature type="region of interest" description="Disordered" evidence="1">
    <location>
        <begin position="102"/>
        <end position="128"/>
    </location>
</feature>